<evidence type="ECO:0000313" key="2">
    <source>
        <dbReference type="Proteomes" id="UP001364224"/>
    </source>
</evidence>
<dbReference type="Proteomes" id="UP001364224">
    <property type="component" value="Unassembled WGS sequence"/>
</dbReference>
<dbReference type="RefSeq" id="WP_334482226.1">
    <property type="nucleotide sequence ID" value="NZ_JAZHRV010000001.1"/>
</dbReference>
<reference evidence="1 2" key="1">
    <citation type="submission" date="2024-02" db="EMBL/GenBank/DDBJ databases">
        <title>Adaptive strategies in a cosmopolitan and abundant soil bacterium.</title>
        <authorList>
            <person name="Carini P."/>
        </authorList>
    </citation>
    <scope>NUCLEOTIDE SEQUENCE [LARGE SCALE GENOMIC DNA]</scope>
    <source>
        <strain evidence="1 2">AZCC 1608</strain>
    </source>
</reference>
<name>A0ABU8BFF9_9BRAD</name>
<sequence length="244" mass="26880">MSKEQTGYKLPNWRPGAVHEAVIATAAKLAEHDISIPPSPFFEALADRAQEIANEAIAEAIGARDDEAAVALANLRIAKRLLYEVGNDLFLTTEQADDAILARLAAYLVLEGSDGYNDLRYHHAWGAHRDPEWGTIWSIRQDIRDLTPAFIFKVCMKGDTRFLGVECHAPTRRLPDELYARLRARTIIMSGVPILAFAPAEVEADASACATEIASTLSILAQELLALHGIEPPLRSDFRPRSEP</sequence>
<organism evidence="1 2">
    <name type="scientific">Bradyrhizobium algeriense</name>
    <dbReference type="NCBI Taxonomy" id="634784"/>
    <lineage>
        <taxon>Bacteria</taxon>
        <taxon>Pseudomonadati</taxon>
        <taxon>Pseudomonadota</taxon>
        <taxon>Alphaproteobacteria</taxon>
        <taxon>Hyphomicrobiales</taxon>
        <taxon>Nitrobacteraceae</taxon>
        <taxon>Bradyrhizobium</taxon>
    </lineage>
</organism>
<evidence type="ECO:0000313" key="1">
    <source>
        <dbReference type="EMBL" id="MEH2556748.1"/>
    </source>
</evidence>
<keyword evidence="2" id="KW-1185">Reference proteome</keyword>
<accession>A0ABU8BFF9</accession>
<comment type="caution">
    <text evidence="1">The sequence shown here is derived from an EMBL/GenBank/DDBJ whole genome shotgun (WGS) entry which is preliminary data.</text>
</comment>
<dbReference type="EMBL" id="JAZHRV010000001">
    <property type="protein sequence ID" value="MEH2556748.1"/>
    <property type="molecule type" value="Genomic_DNA"/>
</dbReference>
<proteinExistence type="predicted"/>
<gene>
    <name evidence="1" type="ORF">V1286_004277</name>
</gene>
<protein>
    <submittedName>
        <fullName evidence="1">Uncharacterized protein</fullName>
    </submittedName>
</protein>